<protein>
    <submittedName>
        <fullName evidence="1">Uncharacterized protein</fullName>
    </submittedName>
</protein>
<dbReference type="EMBL" id="JARQZJ010000121">
    <property type="protein sequence ID" value="KAK9888060.1"/>
    <property type="molecule type" value="Genomic_DNA"/>
</dbReference>
<proteinExistence type="predicted"/>
<feature type="non-terminal residue" evidence="1">
    <location>
        <position position="1"/>
    </location>
</feature>
<accession>A0AAW1V3I4</accession>
<gene>
    <name evidence="1" type="ORF">WA026_000336</name>
</gene>
<name>A0AAW1V3I4_9CUCU</name>
<dbReference type="Proteomes" id="UP001431783">
    <property type="component" value="Unassembled WGS sequence"/>
</dbReference>
<comment type="caution">
    <text evidence="1">The sequence shown here is derived from an EMBL/GenBank/DDBJ whole genome shotgun (WGS) entry which is preliminary data.</text>
</comment>
<keyword evidence="2" id="KW-1185">Reference proteome</keyword>
<evidence type="ECO:0000313" key="2">
    <source>
        <dbReference type="Proteomes" id="UP001431783"/>
    </source>
</evidence>
<evidence type="ECO:0000313" key="1">
    <source>
        <dbReference type="EMBL" id="KAK9888060.1"/>
    </source>
</evidence>
<reference evidence="1 2" key="1">
    <citation type="submission" date="2023-03" db="EMBL/GenBank/DDBJ databases">
        <title>Genome insight into feeding habits of ladybird beetles.</title>
        <authorList>
            <person name="Li H.-S."/>
            <person name="Huang Y.-H."/>
            <person name="Pang H."/>
        </authorList>
    </citation>
    <scope>NUCLEOTIDE SEQUENCE [LARGE SCALE GENOMIC DNA]</scope>
    <source>
        <strain evidence="1">SYSU_2023b</strain>
        <tissue evidence="1">Whole body</tissue>
    </source>
</reference>
<organism evidence="1 2">
    <name type="scientific">Henosepilachna vigintioctopunctata</name>
    <dbReference type="NCBI Taxonomy" id="420089"/>
    <lineage>
        <taxon>Eukaryota</taxon>
        <taxon>Metazoa</taxon>
        <taxon>Ecdysozoa</taxon>
        <taxon>Arthropoda</taxon>
        <taxon>Hexapoda</taxon>
        <taxon>Insecta</taxon>
        <taxon>Pterygota</taxon>
        <taxon>Neoptera</taxon>
        <taxon>Endopterygota</taxon>
        <taxon>Coleoptera</taxon>
        <taxon>Polyphaga</taxon>
        <taxon>Cucujiformia</taxon>
        <taxon>Coccinelloidea</taxon>
        <taxon>Coccinellidae</taxon>
        <taxon>Epilachninae</taxon>
        <taxon>Epilachnini</taxon>
        <taxon>Henosepilachna</taxon>
    </lineage>
</organism>
<dbReference type="AlphaFoldDB" id="A0AAW1V3I4"/>
<sequence>LRLLRLTDETPKGRKLKWDQLQLTQRVYYPVVPSLQGQHLAKVHSLCNEALSSLDCFNLCSSSSVKEITLRQVEIIEFLLRS</sequence>